<dbReference type="EMBL" id="VIFM01000064">
    <property type="protein sequence ID" value="TQF14601.1"/>
    <property type="molecule type" value="Genomic_DNA"/>
</dbReference>
<accession>A0A540X009</accession>
<dbReference type="AlphaFoldDB" id="A0A540X009"/>
<dbReference type="Gene3D" id="2.30.42.10">
    <property type="match status" value="1"/>
</dbReference>
<sequence length="289" mass="32059">MRPLLQKYFWLVSCCFLLVAALMAARTVHLVTEFQFAVPVPGLDSIPAKPIRFATTEASLSLRTESLARVLGIKEKPSPEPPAHGGLRRSARRAKLVGTLTSREPFWSLASVEDLDSRRVRSLRVGDVLQDAEVIVIERERIIVTREGQQEVIDGEGPVGPPSTGAPVSAGGGRGSDIRRVGEHTYEVPDRYLDLDQWTQGAALTQARIVPYFKEGQPQGFKLLAVRQGSVYEKLGLQNGDVIQRINGVALDSTEKALEQYMLLKKFRHLELDIDRGGLPLRKVYDVRP</sequence>
<evidence type="ECO:0000313" key="2">
    <source>
        <dbReference type="EMBL" id="TQF14601.1"/>
    </source>
</evidence>
<gene>
    <name evidence="2" type="ORF">FJV41_17925</name>
</gene>
<name>A0A540X009_9BACT</name>
<dbReference type="InterPro" id="IPR036034">
    <property type="entry name" value="PDZ_sf"/>
</dbReference>
<evidence type="ECO:0000256" key="1">
    <source>
        <dbReference type="SAM" id="MobiDB-lite"/>
    </source>
</evidence>
<dbReference type="Gene3D" id="2.30.30.830">
    <property type="match status" value="1"/>
</dbReference>
<feature type="region of interest" description="Disordered" evidence="1">
    <location>
        <begin position="152"/>
        <end position="178"/>
    </location>
</feature>
<dbReference type="NCBIfam" id="NF041515">
    <property type="entry name" value="GspC_delta"/>
    <property type="match status" value="1"/>
</dbReference>
<keyword evidence="3" id="KW-1185">Reference proteome</keyword>
<dbReference type="Proteomes" id="UP000315369">
    <property type="component" value="Unassembled WGS sequence"/>
</dbReference>
<organism evidence="2 3">
    <name type="scientific">Myxococcus llanfairpwllgwyngyllgogerychwyrndrobwllllantysiliogogogochensis</name>
    <dbReference type="NCBI Taxonomy" id="2590453"/>
    <lineage>
        <taxon>Bacteria</taxon>
        <taxon>Pseudomonadati</taxon>
        <taxon>Myxococcota</taxon>
        <taxon>Myxococcia</taxon>
        <taxon>Myxococcales</taxon>
        <taxon>Cystobacterineae</taxon>
        <taxon>Myxococcaceae</taxon>
        <taxon>Myxococcus</taxon>
    </lineage>
</organism>
<reference evidence="2 3" key="1">
    <citation type="submission" date="2019-06" db="EMBL/GenBank/DDBJ databases">
        <authorList>
            <person name="Livingstone P."/>
            <person name="Whitworth D."/>
        </authorList>
    </citation>
    <scope>NUCLEOTIDE SEQUENCE [LARGE SCALE GENOMIC DNA]</scope>
    <source>
        <strain evidence="2 3">AM401</strain>
    </source>
</reference>
<dbReference type="OrthoDB" id="341285at2"/>
<dbReference type="RefSeq" id="WP_141643721.1">
    <property type="nucleotide sequence ID" value="NZ_VIFM01000064.1"/>
</dbReference>
<dbReference type="SUPFAM" id="SSF50156">
    <property type="entry name" value="PDZ domain-like"/>
    <property type="match status" value="1"/>
</dbReference>
<comment type="caution">
    <text evidence="2">The sequence shown here is derived from an EMBL/GenBank/DDBJ whole genome shotgun (WGS) entry which is preliminary data.</text>
</comment>
<protein>
    <submittedName>
        <fullName evidence="2">General secretion pathway protein GspC</fullName>
    </submittedName>
</protein>
<proteinExistence type="predicted"/>
<evidence type="ECO:0000313" key="3">
    <source>
        <dbReference type="Proteomes" id="UP000315369"/>
    </source>
</evidence>